<comment type="caution">
    <text evidence="7">The sequence shown here is derived from an EMBL/GenBank/DDBJ whole genome shotgun (WGS) entry which is preliminary data.</text>
</comment>
<evidence type="ECO:0008006" key="8">
    <source>
        <dbReference type="Google" id="ProtNLM"/>
    </source>
</evidence>
<keyword evidence="5 6" id="KW-0732">Signal</keyword>
<evidence type="ECO:0000256" key="6">
    <source>
        <dbReference type="SAM" id="SignalP"/>
    </source>
</evidence>
<evidence type="ECO:0000256" key="5">
    <source>
        <dbReference type="ARBA" id="ARBA00022729"/>
    </source>
</evidence>
<sequence length="159" mass="18489">MTISSSSHHHFVLCLFLLSFLCVDSQPPHDVFIVIIKNETPSVATRYCSINGKYLNVDQGIELKPGEANNITESIVPRHRNTFICLFELEEKRTILDLFDTNDGRICYRINEECVWKIQEDGLCMFSEGMCVLTFRWDELKSEKYYLEENSLVNNDIKL</sequence>
<evidence type="ECO:0000256" key="3">
    <source>
        <dbReference type="ARBA" id="ARBA00022471"/>
    </source>
</evidence>
<keyword evidence="4" id="KW-0964">Secreted</keyword>
<feature type="signal peptide" evidence="6">
    <location>
        <begin position="1"/>
        <end position="25"/>
    </location>
</feature>
<name>A0A6N2AHG6_SOLCI</name>
<proteinExistence type="inferred from homology"/>
<dbReference type="InterPro" id="IPR010264">
    <property type="entry name" value="Self-incomp_S1"/>
</dbReference>
<protein>
    <recommendedName>
        <fullName evidence="8">S-protein homolog</fullName>
    </recommendedName>
</protein>
<evidence type="ECO:0000256" key="2">
    <source>
        <dbReference type="ARBA" id="ARBA00005581"/>
    </source>
</evidence>
<dbReference type="GO" id="GO:0005576">
    <property type="term" value="C:extracellular region"/>
    <property type="evidence" value="ECO:0007669"/>
    <property type="project" value="UniProtKB-SubCell"/>
</dbReference>
<organism evidence="7">
    <name type="scientific">Solanum chilense</name>
    <name type="common">Tomato</name>
    <name type="synonym">Lycopersicon chilense</name>
    <dbReference type="NCBI Taxonomy" id="4083"/>
    <lineage>
        <taxon>Eukaryota</taxon>
        <taxon>Viridiplantae</taxon>
        <taxon>Streptophyta</taxon>
        <taxon>Embryophyta</taxon>
        <taxon>Tracheophyta</taxon>
        <taxon>Spermatophyta</taxon>
        <taxon>Magnoliopsida</taxon>
        <taxon>eudicotyledons</taxon>
        <taxon>Gunneridae</taxon>
        <taxon>Pentapetalae</taxon>
        <taxon>asterids</taxon>
        <taxon>lamiids</taxon>
        <taxon>Solanales</taxon>
        <taxon>Solanaceae</taxon>
        <taxon>Solanoideae</taxon>
        <taxon>Solaneae</taxon>
        <taxon>Solanum</taxon>
        <taxon>Solanum subgen. Lycopersicon</taxon>
    </lineage>
</organism>
<gene>
    <name evidence="7" type="ORF">EJD97_012216</name>
</gene>
<dbReference type="GO" id="GO:0060320">
    <property type="term" value="P:rejection of self pollen"/>
    <property type="evidence" value="ECO:0007669"/>
    <property type="project" value="UniProtKB-KW"/>
</dbReference>
<evidence type="ECO:0000256" key="1">
    <source>
        <dbReference type="ARBA" id="ARBA00004613"/>
    </source>
</evidence>
<reference evidence="7" key="1">
    <citation type="submission" date="2019-05" db="EMBL/GenBank/DDBJ databases">
        <title>The de novo reference genome and transcriptome assemblies of the wild tomato species Solanum chilense.</title>
        <authorList>
            <person name="Stam R."/>
            <person name="Nosenko T."/>
            <person name="Hoerger A.C."/>
            <person name="Stephan W."/>
            <person name="Seidel M.A."/>
            <person name="Kuhn J.M.M."/>
            <person name="Haberer G."/>
            <person name="Tellier A."/>
        </authorList>
    </citation>
    <scope>NUCLEOTIDE SEQUENCE</scope>
    <source>
        <tissue evidence="7">Mature leaves</tissue>
    </source>
</reference>
<dbReference type="AlphaFoldDB" id="A0A6N2AHG6"/>
<accession>A0A6N2AHG6</accession>
<evidence type="ECO:0000256" key="4">
    <source>
        <dbReference type="ARBA" id="ARBA00022525"/>
    </source>
</evidence>
<feature type="chain" id="PRO_5027006384" description="S-protein homolog" evidence="6">
    <location>
        <begin position="26"/>
        <end position="159"/>
    </location>
</feature>
<evidence type="ECO:0000313" key="7">
    <source>
        <dbReference type="EMBL" id="TMW81070.1"/>
    </source>
</evidence>
<comment type="similarity">
    <text evidence="2">Belongs to the plant self-incompatibility (S1) protein family.</text>
</comment>
<dbReference type="EMBL" id="RXGB01031149">
    <property type="protein sequence ID" value="TMW81070.1"/>
    <property type="molecule type" value="Genomic_DNA"/>
</dbReference>
<dbReference type="Pfam" id="PF05938">
    <property type="entry name" value="Self-incomp_S1"/>
    <property type="match status" value="1"/>
</dbReference>
<keyword evidence="3" id="KW-0713">Self-incompatibility</keyword>
<comment type="subcellular location">
    <subcellularLocation>
        <location evidence="1">Secreted</location>
    </subcellularLocation>
</comment>